<feature type="compositionally biased region" description="Low complexity" evidence="1">
    <location>
        <begin position="126"/>
        <end position="138"/>
    </location>
</feature>
<protein>
    <submittedName>
        <fullName evidence="3">Uncharacterized protein</fullName>
    </submittedName>
</protein>
<sequence length="181" mass="20700">MEEISICADIWLEVFAFLVFVNATEPVNFIIHVLCAGMEPFELENNLTGERLSLRRFNELILLLVRCPIEREEAKWPKFESDSASLASGNILLHIRQTTSGNSCNTKAPAAPAIVHQRIINQNSLKQRVQQQHKQYQKYPTPKERIQYPGSNQQIQQQQQYPTGSPKSQMKHSQCGKTYST</sequence>
<keyword evidence="2" id="KW-1185">Reference proteome</keyword>
<feature type="compositionally biased region" description="Polar residues" evidence="1">
    <location>
        <begin position="161"/>
        <end position="181"/>
    </location>
</feature>
<name>A0A914HI99_GLORO</name>
<feature type="region of interest" description="Disordered" evidence="1">
    <location>
        <begin position="126"/>
        <end position="181"/>
    </location>
</feature>
<organism evidence="2 3">
    <name type="scientific">Globodera rostochiensis</name>
    <name type="common">Golden nematode worm</name>
    <name type="synonym">Heterodera rostochiensis</name>
    <dbReference type="NCBI Taxonomy" id="31243"/>
    <lineage>
        <taxon>Eukaryota</taxon>
        <taxon>Metazoa</taxon>
        <taxon>Ecdysozoa</taxon>
        <taxon>Nematoda</taxon>
        <taxon>Chromadorea</taxon>
        <taxon>Rhabditida</taxon>
        <taxon>Tylenchina</taxon>
        <taxon>Tylenchomorpha</taxon>
        <taxon>Tylenchoidea</taxon>
        <taxon>Heteroderidae</taxon>
        <taxon>Heteroderinae</taxon>
        <taxon>Globodera</taxon>
    </lineage>
</organism>
<dbReference type="AlphaFoldDB" id="A0A914HI99"/>
<reference evidence="3" key="1">
    <citation type="submission" date="2022-11" db="UniProtKB">
        <authorList>
            <consortium name="WormBaseParasite"/>
        </authorList>
    </citation>
    <scope>IDENTIFICATION</scope>
</reference>
<proteinExistence type="predicted"/>
<dbReference type="Proteomes" id="UP000887572">
    <property type="component" value="Unplaced"/>
</dbReference>
<evidence type="ECO:0000313" key="3">
    <source>
        <dbReference type="WBParaSite" id="Gr19_v10_g16876.t1"/>
    </source>
</evidence>
<evidence type="ECO:0000256" key="1">
    <source>
        <dbReference type="SAM" id="MobiDB-lite"/>
    </source>
</evidence>
<accession>A0A914HI99</accession>
<dbReference type="WBParaSite" id="Gr19_v10_g16876.t1">
    <property type="protein sequence ID" value="Gr19_v10_g16876.t1"/>
    <property type="gene ID" value="Gr19_v10_g16876"/>
</dbReference>
<evidence type="ECO:0000313" key="2">
    <source>
        <dbReference type="Proteomes" id="UP000887572"/>
    </source>
</evidence>